<sequence>MLMTAMNIIASSRILGHPENDDGHSSAQLEPNTVLKSPNEAHITPEVPINNELNNHYRDFINDRFSSPPPTPDDPNDGFPANRSAPNRIPTPSESTSAVRQAHKKPTKKRVSRVPLTAEERALDDSDHNDSNEDEPNHPVAPRCMTAPSQATASPESSNKIFYVWSIAQNGTSMKANFTN</sequence>
<evidence type="ECO:0000313" key="2">
    <source>
        <dbReference type="EMBL" id="EGF97480.1"/>
    </source>
</evidence>
<dbReference type="RefSeq" id="XP_007419247.1">
    <property type="nucleotide sequence ID" value="XM_007419185.1"/>
</dbReference>
<feature type="compositionally biased region" description="Polar residues" evidence="1">
    <location>
        <begin position="147"/>
        <end position="157"/>
    </location>
</feature>
<feature type="region of interest" description="Disordered" evidence="1">
    <location>
        <begin position="14"/>
        <end position="36"/>
    </location>
</feature>
<dbReference type="VEuPathDB" id="FungiDB:MELLADRAFT_114309"/>
<organism evidence="3">
    <name type="scientific">Melampsora larici-populina (strain 98AG31 / pathotype 3-4-7)</name>
    <name type="common">Poplar leaf rust fungus</name>
    <dbReference type="NCBI Taxonomy" id="747676"/>
    <lineage>
        <taxon>Eukaryota</taxon>
        <taxon>Fungi</taxon>
        <taxon>Dikarya</taxon>
        <taxon>Basidiomycota</taxon>
        <taxon>Pucciniomycotina</taxon>
        <taxon>Pucciniomycetes</taxon>
        <taxon>Pucciniales</taxon>
        <taxon>Melampsoraceae</taxon>
        <taxon>Melampsora</taxon>
    </lineage>
</organism>
<dbReference type="GeneID" id="18925293"/>
<dbReference type="HOGENOM" id="CLU_1496558_0_0_1"/>
<feature type="compositionally biased region" description="Polar residues" evidence="1">
    <location>
        <begin position="25"/>
        <end position="36"/>
    </location>
</feature>
<evidence type="ECO:0000256" key="1">
    <source>
        <dbReference type="SAM" id="MobiDB-lite"/>
    </source>
</evidence>
<protein>
    <submittedName>
        <fullName evidence="2">Uncharacterized protein</fullName>
    </submittedName>
</protein>
<dbReference type="KEGG" id="mlr:MELLADRAFT_114309"/>
<accession>F4SCZ8</accession>
<proteinExistence type="predicted"/>
<feature type="compositionally biased region" description="Basic residues" evidence="1">
    <location>
        <begin position="101"/>
        <end position="112"/>
    </location>
</feature>
<dbReference type="EMBL" id="GL883229">
    <property type="protein sequence ID" value="EGF97480.1"/>
    <property type="molecule type" value="Genomic_DNA"/>
</dbReference>
<feature type="compositionally biased region" description="Polar residues" evidence="1">
    <location>
        <begin position="90"/>
        <end position="99"/>
    </location>
</feature>
<gene>
    <name evidence="2" type="ORF">MELLADRAFT_114309</name>
</gene>
<keyword evidence="3" id="KW-1185">Reference proteome</keyword>
<dbReference type="Proteomes" id="UP000001072">
    <property type="component" value="Unassembled WGS sequence"/>
</dbReference>
<name>F4SCZ8_MELLP</name>
<evidence type="ECO:0000313" key="3">
    <source>
        <dbReference type="Proteomes" id="UP000001072"/>
    </source>
</evidence>
<dbReference type="AlphaFoldDB" id="F4SCZ8"/>
<reference evidence="3" key="1">
    <citation type="journal article" date="2011" name="Proc. Natl. Acad. Sci. U.S.A.">
        <title>Obligate biotrophy features unraveled by the genomic analysis of rust fungi.</title>
        <authorList>
            <person name="Duplessis S."/>
            <person name="Cuomo C.A."/>
            <person name="Lin Y.-C."/>
            <person name="Aerts A."/>
            <person name="Tisserant E."/>
            <person name="Veneault-Fourrey C."/>
            <person name="Joly D.L."/>
            <person name="Hacquard S."/>
            <person name="Amselem J."/>
            <person name="Cantarel B.L."/>
            <person name="Chiu R."/>
            <person name="Coutinho P.M."/>
            <person name="Feau N."/>
            <person name="Field M."/>
            <person name="Frey P."/>
            <person name="Gelhaye E."/>
            <person name="Goldberg J."/>
            <person name="Grabherr M.G."/>
            <person name="Kodira C.D."/>
            <person name="Kohler A."/>
            <person name="Kuees U."/>
            <person name="Lindquist E.A."/>
            <person name="Lucas S.M."/>
            <person name="Mago R."/>
            <person name="Mauceli E."/>
            <person name="Morin E."/>
            <person name="Murat C."/>
            <person name="Pangilinan J.L."/>
            <person name="Park R."/>
            <person name="Pearson M."/>
            <person name="Quesneville H."/>
            <person name="Rouhier N."/>
            <person name="Sakthikumar S."/>
            <person name="Salamov A.A."/>
            <person name="Schmutz J."/>
            <person name="Selles B."/>
            <person name="Shapiro H."/>
            <person name="Tanguay P."/>
            <person name="Tuskan G.A."/>
            <person name="Henrissat B."/>
            <person name="Van de Peer Y."/>
            <person name="Rouze P."/>
            <person name="Ellis J.G."/>
            <person name="Dodds P.N."/>
            <person name="Schein J.E."/>
            <person name="Zhong S."/>
            <person name="Hamelin R.C."/>
            <person name="Grigoriev I.V."/>
            <person name="Szabo L.J."/>
            <person name="Martin F."/>
        </authorList>
    </citation>
    <scope>NUCLEOTIDE SEQUENCE [LARGE SCALE GENOMIC DNA]</scope>
    <source>
        <strain evidence="3">98AG31 / pathotype 3-4-7</strain>
    </source>
</reference>
<feature type="region of interest" description="Disordered" evidence="1">
    <location>
        <begin position="60"/>
        <end position="157"/>
    </location>
</feature>
<feature type="compositionally biased region" description="Basic and acidic residues" evidence="1">
    <location>
        <begin position="118"/>
        <end position="137"/>
    </location>
</feature>
<dbReference type="InParanoid" id="F4SCZ8"/>